<dbReference type="PROSITE" id="PS51745">
    <property type="entry name" value="PB1"/>
    <property type="match status" value="1"/>
</dbReference>
<evidence type="ECO:0000256" key="6">
    <source>
        <dbReference type="ARBA" id="ARBA00023163"/>
    </source>
</evidence>
<keyword evidence="5 9" id="KW-0238">DNA-binding</keyword>
<keyword evidence="6 9" id="KW-0804">Transcription</keyword>
<dbReference type="Gene3D" id="2.30.30.1040">
    <property type="match status" value="1"/>
</dbReference>
<dbReference type="PANTHER" id="PTHR31384:SF8">
    <property type="entry name" value="AUXIN RESPONSE FACTOR 11"/>
    <property type="match status" value="1"/>
</dbReference>
<feature type="domain" description="PB1" evidence="12">
    <location>
        <begin position="567"/>
        <end position="659"/>
    </location>
</feature>
<feature type="region of interest" description="Disordered" evidence="10">
    <location>
        <begin position="655"/>
        <end position="682"/>
    </location>
</feature>
<evidence type="ECO:0000256" key="9">
    <source>
        <dbReference type="RuleBase" id="RU004561"/>
    </source>
</evidence>
<dbReference type="GO" id="GO:0005634">
    <property type="term" value="C:nucleus"/>
    <property type="evidence" value="ECO:0007669"/>
    <property type="project" value="UniProtKB-SubCell"/>
</dbReference>
<dbReference type="OrthoDB" id="1050118at2759"/>
<dbReference type="Pfam" id="PF02309">
    <property type="entry name" value="AUX_IAA"/>
    <property type="match status" value="2"/>
</dbReference>
<dbReference type="CDD" id="cd10017">
    <property type="entry name" value="B3_DNA"/>
    <property type="match status" value="1"/>
</dbReference>
<evidence type="ECO:0000259" key="12">
    <source>
        <dbReference type="PROSITE" id="PS51745"/>
    </source>
</evidence>
<dbReference type="SUPFAM" id="SSF54277">
    <property type="entry name" value="CAD &amp; PB1 domains"/>
    <property type="match status" value="1"/>
</dbReference>
<feature type="region of interest" description="Disordered" evidence="10">
    <location>
        <begin position="91"/>
        <end position="113"/>
    </location>
</feature>
<dbReference type="GeneID" id="111025582"/>
<dbReference type="SMART" id="SM01019">
    <property type="entry name" value="B3"/>
    <property type="match status" value="1"/>
</dbReference>
<gene>
    <name evidence="14" type="primary">LOC111025582</name>
</gene>
<reference evidence="14" key="1">
    <citation type="submission" date="2025-08" db="UniProtKB">
        <authorList>
            <consortium name="RefSeq"/>
        </authorList>
    </citation>
    <scope>IDENTIFICATION</scope>
    <source>
        <strain evidence="14">OHB3-1</strain>
    </source>
</reference>
<evidence type="ECO:0000259" key="11">
    <source>
        <dbReference type="PROSITE" id="PS50863"/>
    </source>
</evidence>
<protein>
    <recommendedName>
        <fullName evidence="9">Auxin response factor</fullName>
    </recommendedName>
</protein>
<dbReference type="GO" id="GO:0009734">
    <property type="term" value="P:auxin-activated signaling pathway"/>
    <property type="evidence" value="ECO:0007669"/>
    <property type="project" value="UniProtKB-KW"/>
</dbReference>
<keyword evidence="13" id="KW-1185">Reference proteome</keyword>
<evidence type="ECO:0000313" key="14">
    <source>
        <dbReference type="RefSeq" id="XP_022159157.1"/>
    </source>
</evidence>
<dbReference type="PANTHER" id="PTHR31384">
    <property type="entry name" value="AUXIN RESPONSE FACTOR 4-RELATED"/>
    <property type="match status" value="1"/>
</dbReference>
<evidence type="ECO:0000256" key="5">
    <source>
        <dbReference type="ARBA" id="ARBA00023125"/>
    </source>
</evidence>
<keyword evidence="7 9" id="KW-0539">Nucleus</keyword>
<dbReference type="InterPro" id="IPR033389">
    <property type="entry name" value="AUX/IAA_dom"/>
</dbReference>
<comment type="function">
    <text evidence="9">Auxin response factors (ARFs) are transcriptional factors that bind specifically to the DNA sequence 5'-TGTCTC-3' found in the auxin-responsive promoter elements (AuxREs).</text>
</comment>
<dbReference type="SUPFAM" id="SSF101936">
    <property type="entry name" value="DNA-binding pseudobarrel domain"/>
    <property type="match status" value="1"/>
</dbReference>
<feature type="domain" description="TF-B3" evidence="11">
    <location>
        <begin position="117"/>
        <end position="219"/>
    </location>
</feature>
<evidence type="ECO:0000256" key="10">
    <source>
        <dbReference type="SAM" id="MobiDB-lite"/>
    </source>
</evidence>
<comment type="subcellular location">
    <subcellularLocation>
        <location evidence="1 9">Nucleus</location>
    </subcellularLocation>
</comment>
<proteinExistence type="inferred from homology"/>
<evidence type="ECO:0000256" key="2">
    <source>
        <dbReference type="ARBA" id="ARBA00007853"/>
    </source>
</evidence>
<evidence type="ECO:0000256" key="1">
    <source>
        <dbReference type="ARBA" id="ARBA00004123"/>
    </source>
</evidence>
<dbReference type="Gene3D" id="3.10.20.90">
    <property type="entry name" value="Phosphatidylinositol 3-kinase Catalytic Subunit, Chain A, domain 1"/>
    <property type="match status" value="1"/>
</dbReference>
<accession>A0A6J1DZ17</accession>
<evidence type="ECO:0000256" key="4">
    <source>
        <dbReference type="ARBA" id="ARBA00023015"/>
    </source>
</evidence>
<dbReference type="GO" id="GO:0006355">
    <property type="term" value="P:regulation of DNA-templated transcription"/>
    <property type="evidence" value="ECO:0007669"/>
    <property type="project" value="InterPro"/>
</dbReference>
<comment type="similarity">
    <text evidence="2 9">Belongs to the ARF family.</text>
</comment>
<dbReference type="Gene3D" id="2.40.330.10">
    <property type="entry name" value="DNA-binding pseudobarrel domain"/>
    <property type="match status" value="1"/>
</dbReference>
<keyword evidence="8 9" id="KW-0927">Auxin signaling pathway</keyword>
<feature type="region of interest" description="Disordered" evidence="10">
    <location>
        <begin position="459"/>
        <end position="478"/>
    </location>
</feature>
<dbReference type="InterPro" id="IPR044835">
    <property type="entry name" value="ARF_plant"/>
</dbReference>
<dbReference type="FunFam" id="3.10.20.90:FF:000047">
    <property type="entry name" value="Auxin response factor"/>
    <property type="match status" value="1"/>
</dbReference>
<feature type="compositionally biased region" description="Low complexity" evidence="10">
    <location>
        <begin position="657"/>
        <end position="666"/>
    </location>
</feature>
<dbReference type="InterPro" id="IPR003340">
    <property type="entry name" value="B3_DNA-bd"/>
</dbReference>
<organism evidence="13 14">
    <name type="scientific">Momordica charantia</name>
    <name type="common">Bitter gourd</name>
    <name type="synonym">Balsam pear</name>
    <dbReference type="NCBI Taxonomy" id="3673"/>
    <lineage>
        <taxon>Eukaryota</taxon>
        <taxon>Viridiplantae</taxon>
        <taxon>Streptophyta</taxon>
        <taxon>Embryophyta</taxon>
        <taxon>Tracheophyta</taxon>
        <taxon>Spermatophyta</taxon>
        <taxon>Magnoliopsida</taxon>
        <taxon>eudicotyledons</taxon>
        <taxon>Gunneridae</taxon>
        <taxon>Pentapetalae</taxon>
        <taxon>rosids</taxon>
        <taxon>fabids</taxon>
        <taxon>Cucurbitales</taxon>
        <taxon>Cucurbitaceae</taxon>
        <taxon>Momordiceae</taxon>
        <taxon>Momordica</taxon>
    </lineage>
</organism>
<evidence type="ECO:0000256" key="7">
    <source>
        <dbReference type="ARBA" id="ARBA00023242"/>
    </source>
</evidence>
<dbReference type="Pfam" id="PF02362">
    <property type="entry name" value="B3"/>
    <property type="match status" value="1"/>
</dbReference>
<keyword evidence="4 9" id="KW-0805">Transcription regulation</keyword>
<dbReference type="InterPro" id="IPR053793">
    <property type="entry name" value="PB1-like"/>
</dbReference>
<dbReference type="AlphaFoldDB" id="A0A6J1DZ17"/>
<dbReference type="Proteomes" id="UP000504603">
    <property type="component" value="Unplaced"/>
</dbReference>
<comment type="subunit">
    <text evidence="3 9">Homodimers and heterodimers.</text>
</comment>
<dbReference type="Pfam" id="PF06507">
    <property type="entry name" value="ARF_AD"/>
    <property type="match status" value="1"/>
</dbReference>
<dbReference type="FunFam" id="2.40.330.10:FF:000001">
    <property type="entry name" value="Auxin response factor"/>
    <property type="match status" value="1"/>
</dbReference>
<dbReference type="RefSeq" id="XP_022159157.1">
    <property type="nucleotide sequence ID" value="XM_022303465.1"/>
</dbReference>
<dbReference type="InterPro" id="IPR015300">
    <property type="entry name" value="DNA-bd_pseudobarrel_sf"/>
</dbReference>
<dbReference type="PROSITE" id="PS50863">
    <property type="entry name" value="B3"/>
    <property type="match status" value="1"/>
</dbReference>
<evidence type="ECO:0000256" key="8">
    <source>
        <dbReference type="ARBA" id="ARBA00023294"/>
    </source>
</evidence>
<dbReference type="GO" id="GO:0003677">
    <property type="term" value="F:DNA binding"/>
    <property type="evidence" value="ECO:0007669"/>
    <property type="project" value="UniProtKB-KW"/>
</dbReference>
<dbReference type="KEGG" id="mcha:111025582"/>
<name>A0A6J1DZ17_MOMCH</name>
<dbReference type="FunFam" id="2.30.30.1040:FF:000001">
    <property type="entry name" value="Auxin response factor"/>
    <property type="match status" value="1"/>
</dbReference>
<evidence type="ECO:0000256" key="3">
    <source>
        <dbReference type="ARBA" id="ARBA00011726"/>
    </source>
</evidence>
<evidence type="ECO:0000313" key="13">
    <source>
        <dbReference type="Proteomes" id="UP000504603"/>
    </source>
</evidence>
<dbReference type="InterPro" id="IPR010525">
    <property type="entry name" value="ARF_dom"/>
</dbReference>
<feature type="region of interest" description="Disordered" evidence="10">
    <location>
        <begin position="515"/>
        <end position="565"/>
    </location>
</feature>
<sequence length="682" mass="76182">MTHPKGLEGENLYQELWKACAGPLVEVPVNGERVFYFPQGHMEQLEESTNQELNHQIPHFDLPPKILCRVVNTRLLAEKETDEVYAQITLYPEADQSEPQSPDPEPPERTRQSVHSFCKILTASDTSTHGGFSVLRKHATECLPPLDMSQSTPTQELAAKDLHGYEWKFKHIFRGQPRRHLLTTGWSTFVTSKRLVAGDAFVFLRGGNGELRVGVRRQARQQCVMPSSVISSHSMHLGVLATASHAVRTQTYFVVYYKPRTSQFIISLNKYLETVINGFCVGMRFKMRFEGEDSPDRRFTGTIVGVGDISPQWSDSKWRSLKIQWDEAATILRPERVSPWEIEPFVPSASLNFTHPITKSKRARPVEIPPPEMTSSLAPSGFWLHGSTVPQVSGGNEVVQSGDNQAAWAVGQQKLNSNVDTNSSSHCNSLALVEGIWPSPPPHLNISLKLCPDSTCERELAPKHPLPSPYSPSVTSKPSTNLIQHDQVEKANKPDTSLGCRIFGIDLKNNSSILSSSMETKPCSPNTVSQADAEQVSQPSKEQQQVMTSEPLTKGMQTKHASNLSSRTRTKVQMEGAAVGRAVDLTTLEGYDDLINELENVFEIKGELREVNKWAVVFTDDENDMMLVGDDPWPEFCKMVKRIFIYSSEEVKKMSSKSKLVSPSSLDHQITNSLDSERKTES</sequence>